<organism evidence="2 3">
    <name type="scientific">Acanthaster planci</name>
    <name type="common">Crown-of-thorns starfish</name>
    <dbReference type="NCBI Taxonomy" id="133434"/>
    <lineage>
        <taxon>Eukaryota</taxon>
        <taxon>Metazoa</taxon>
        <taxon>Echinodermata</taxon>
        <taxon>Eleutherozoa</taxon>
        <taxon>Asterozoa</taxon>
        <taxon>Asteroidea</taxon>
        <taxon>Valvatacea</taxon>
        <taxon>Valvatida</taxon>
        <taxon>Acanthasteridae</taxon>
        <taxon>Acanthaster</taxon>
    </lineage>
</organism>
<dbReference type="KEGG" id="aplc:110985859"/>
<proteinExistence type="predicted"/>
<feature type="compositionally biased region" description="Basic and acidic residues" evidence="1">
    <location>
        <begin position="116"/>
        <end position="139"/>
    </location>
</feature>
<dbReference type="GeneID" id="110985859"/>
<evidence type="ECO:0000256" key="1">
    <source>
        <dbReference type="SAM" id="MobiDB-lite"/>
    </source>
</evidence>
<evidence type="ECO:0000313" key="3">
    <source>
        <dbReference type="RefSeq" id="XP_022102975.1"/>
    </source>
</evidence>
<feature type="compositionally biased region" description="Acidic residues" evidence="1">
    <location>
        <begin position="89"/>
        <end position="99"/>
    </location>
</feature>
<accession>A0A8B7ZDR3</accession>
<dbReference type="RefSeq" id="XP_022102975.1">
    <property type="nucleotide sequence ID" value="XM_022247283.1"/>
</dbReference>
<evidence type="ECO:0000313" key="2">
    <source>
        <dbReference type="Proteomes" id="UP000694845"/>
    </source>
</evidence>
<reference evidence="3" key="1">
    <citation type="submission" date="2025-08" db="UniProtKB">
        <authorList>
            <consortium name="RefSeq"/>
        </authorList>
    </citation>
    <scope>IDENTIFICATION</scope>
</reference>
<feature type="region of interest" description="Disordered" evidence="1">
    <location>
        <begin position="60"/>
        <end position="149"/>
    </location>
</feature>
<dbReference type="Proteomes" id="UP000694845">
    <property type="component" value="Unplaced"/>
</dbReference>
<keyword evidence="2" id="KW-1185">Reference proteome</keyword>
<name>A0A8B7ZDR3_ACAPL</name>
<sequence>MCSGRSLLKIVCISKSENTCRGRANTLLGWPVHEAPPYGRRLEGLGEVFQLSREPHCMQAERQCASKTEDKPAATASQDTESDLGSPFDADDVVPDTDSDLMIVPEETEKQDDDEKPSAKEKQEANEAREETRIAKKTEDDESKPSPSQVIHSCMFRRQMYFYPYATFYNSVSIRS</sequence>
<protein>
    <submittedName>
        <fullName evidence="3">Uncharacterized protein LOC110985859</fullName>
    </submittedName>
</protein>
<dbReference type="AlphaFoldDB" id="A0A8B7ZDR3"/>
<gene>
    <name evidence="3" type="primary">LOC110985859</name>
</gene>